<keyword evidence="1" id="KW-0479">Metal-binding</keyword>
<organism evidence="3 4">
    <name type="scientific">Raphidocelis subcapitata</name>
    <dbReference type="NCBI Taxonomy" id="307507"/>
    <lineage>
        <taxon>Eukaryota</taxon>
        <taxon>Viridiplantae</taxon>
        <taxon>Chlorophyta</taxon>
        <taxon>core chlorophytes</taxon>
        <taxon>Chlorophyceae</taxon>
        <taxon>CS clade</taxon>
        <taxon>Sphaeropleales</taxon>
        <taxon>Selenastraceae</taxon>
        <taxon>Raphidocelis</taxon>
    </lineage>
</organism>
<gene>
    <name evidence="3" type="ORF">Rsub_02016</name>
</gene>
<evidence type="ECO:0000259" key="2">
    <source>
        <dbReference type="PROSITE" id="PS50089"/>
    </source>
</evidence>
<feature type="domain" description="RING-type" evidence="2">
    <location>
        <begin position="213"/>
        <end position="246"/>
    </location>
</feature>
<proteinExistence type="predicted"/>
<name>A0A2V0NPB9_9CHLO</name>
<keyword evidence="1" id="KW-0862">Zinc</keyword>
<keyword evidence="4" id="KW-1185">Reference proteome</keyword>
<dbReference type="Proteomes" id="UP000247498">
    <property type="component" value="Unassembled WGS sequence"/>
</dbReference>
<dbReference type="OrthoDB" id="5855668at2759"/>
<dbReference type="EMBL" id="BDRX01000010">
    <property type="protein sequence ID" value="GBF89444.1"/>
    <property type="molecule type" value="Genomic_DNA"/>
</dbReference>
<sequence length="257" mass="26956">MGRLVRRAAAAAGRTAGRCARMAGRTVGRCVRMAGRTVGRSPPAVRRFCVVFCVVYAALHTGPRVLGVVAKRAAPHLWIVNLGVNTLAATWSIRFWAATDAAVICRALPASGSDPVRTIRVARLVVARALNDLGRLQARAALQQRQIEAQRDYILRQHEAAAAAAEASLAAAASCGAAGGGAARVKPLVECSAGDEVPSAAAPCPVDGPLGECEVCCARPRDTALGCGHLACARCSVLCAHCPFCRREIERRIQLFA</sequence>
<dbReference type="GO" id="GO:0008270">
    <property type="term" value="F:zinc ion binding"/>
    <property type="evidence" value="ECO:0007669"/>
    <property type="project" value="UniProtKB-KW"/>
</dbReference>
<accession>A0A2V0NPB9</accession>
<keyword evidence="1" id="KW-0863">Zinc-finger</keyword>
<dbReference type="STRING" id="307507.A0A2V0NPB9"/>
<evidence type="ECO:0000256" key="1">
    <source>
        <dbReference type="PROSITE-ProRule" id="PRU00175"/>
    </source>
</evidence>
<dbReference type="AlphaFoldDB" id="A0A2V0NPB9"/>
<protein>
    <recommendedName>
        <fullName evidence="2">RING-type domain-containing protein</fullName>
    </recommendedName>
</protein>
<dbReference type="Gene3D" id="3.30.40.10">
    <property type="entry name" value="Zinc/RING finger domain, C3HC4 (zinc finger)"/>
    <property type="match status" value="1"/>
</dbReference>
<evidence type="ECO:0000313" key="4">
    <source>
        <dbReference type="Proteomes" id="UP000247498"/>
    </source>
</evidence>
<dbReference type="InterPro" id="IPR001841">
    <property type="entry name" value="Znf_RING"/>
</dbReference>
<dbReference type="InterPro" id="IPR013083">
    <property type="entry name" value="Znf_RING/FYVE/PHD"/>
</dbReference>
<comment type="caution">
    <text evidence="3">The sequence shown here is derived from an EMBL/GenBank/DDBJ whole genome shotgun (WGS) entry which is preliminary data.</text>
</comment>
<evidence type="ECO:0000313" key="3">
    <source>
        <dbReference type="EMBL" id="GBF89444.1"/>
    </source>
</evidence>
<reference evidence="3 4" key="1">
    <citation type="journal article" date="2018" name="Sci. Rep.">
        <title>Raphidocelis subcapitata (=Pseudokirchneriella subcapitata) provides an insight into genome evolution and environmental adaptations in the Sphaeropleales.</title>
        <authorList>
            <person name="Suzuki S."/>
            <person name="Yamaguchi H."/>
            <person name="Nakajima N."/>
            <person name="Kawachi M."/>
        </authorList>
    </citation>
    <scope>NUCLEOTIDE SEQUENCE [LARGE SCALE GENOMIC DNA]</scope>
    <source>
        <strain evidence="3 4">NIES-35</strain>
    </source>
</reference>
<dbReference type="PROSITE" id="PS50089">
    <property type="entry name" value="ZF_RING_2"/>
    <property type="match status" value="1"/>
</dbReference>
<dbReference type="InParanoid" id="A0A2V0NPB9"/>